<dbReference type="SUPFAM" id="SSF48452">
    <property type="entry name" value="TPR-like"/>
    <property type="match status" value="1"/>
</dbReference>
<gene>
    <name evidence="2" type="ORF">DFJ69_6798</name>
</gene>
<name>A0A3D9SZ28_9ACTN</name>
<sequence>MTGEELDAEARVELRTLPKDLAAKVARHLVMTGRLIDEDPATAYRHAQAARRLASRVGIVREATGLAAYYAGEWSEALGELRAARRLRDTEEAYLPILADCERGLGRPERALDLAKSPAARKLDTADRVELRIVESGARRDLGQYDAAVVALQMPELRDKRLQPWTARLFYAYADALLATERKSEASEWFARAAAADREDETDAAERYAELEGLEIIDLEEAEGDSRPDLAEPSGAPEPEAHAGSVSDIGETPAGPEDVTPPGTDAPAASAERPPVAEPEVSGLDEAPGSPGTESGLSGPSEDSGRGPSVLEAGSGEPSDASGPEESGVDVGSDEPSGIAGLGGPVSGQDTAERPLGEAQGPWETESGSEEPADAPEAEEARAPSGLQSGPSEPSDAEEAEAAFQAEAEDVHEVGERSDAAEESGEPFEDVDGPESARDSERAWEVPQVPDASPRPEVLKAAGAPPMPEFLQAEQPAQDDGTEQEDGVASASGAPDAEPTDGDEGDDDGRRGPG</sequence>
<feature type="compositionally biased region" description="Basic and acidic residues" evidence="1">
    <location>
        <begin position="409"/>
        <end position="420"/>
    </location>
</feature>
<proteinExistence type="predicted"/>
<feature type="compositionally biased region" description="Acidic residues" evidence="1">
    <location>
        <begin position="213"/>
        <end position="223"/>
    </location>
</feature>
<dbReference type="EMBL" id="QTTT01000001">
    <property type="protein sequence ID" value="REF01197.1"/>
    <property type="molecule type" value="Genomic_DNA"/>
</dbReference>
<organism evidence="2 3">
    <name type="scientific">Thermomonospora umbrina</name>
    <dbReference type="NCBI Taxonomy" id="111806"/>
    <lineage>
        <taxon>Bacteria</taxon>
        <taxon>Bacillati</taxon>
        <taxon>Actinomycetota</taxon>
        <taxon>Actinomycetes</taxon>
        <taxon>Streptosporangiales</taxon>
        <taxon>Thermomonosporaceae</taxon>
        <taxon>Thermomonospora</taxon>
    </lineage>
</organism>
<evidence type="ECO:0000256" key="1">
    <source>
        <dbReference type="SAM" id="MobiDB-lite"/>
    </source>
</evidence>
<comment type="caution">
    <text evidence="2">The sequence shown here is derived from an EMBL/GenBank/DDBJ whole genome shotgun (WGS) entry which is preliminary data.</text>
</comment>
<keyword evidence="3" id="KW-1185">Reference proteome</keyword>
<evidence type="ECO:0008006" key="4">
    <source>
        <dbReference type="Google" id="ProtNLM"/>
    </source>
</evidence>
<dbReference type="InterPro" id="IPR011990">
    <property type="entry name" value="TPR-like_helical_dom_sf"/>
</dbReference>
<dbReference type="Proteomes" id="UP000256661">
    <property type="component" value="Unassembled WGS sequence"/>
</dbReference>
<feature type="compositionally biased region" description="Basic and acidic residues" evidence="1">
    <location>
        <begin position="435"/>
        <end position="444"/>
    </location>
</feature>
<dbReference type="RefSeq" id="WP_245974680.1">
    <property type="nucleotide sequence ID" value="NZ_QTTT01000001.1"/>
</dbReference>
<feature type="region of interest" description="Disordered" evidence="1">
    <location>
        <begin position="213"/>
        <end position="514"/>
    </location>
</feature>
<feature type="compositionally biased region" description="Acidic residues" evidence="1">
    <location>
        <begin position="498"/>
        <end position="507"/>
    </location>
</feature>
<dbReference type="AlphaFoldDB" id="A0A3D9SZ28"/>
<feature type="compositionally biased region" description="Acidic residues" evidence="1">
    <location>
        <begin position="421"/>
        <end position="433"/>
    </location>
</feature>
<feature type="compositionally biased region" description="Acidic residues" evidence="1">
    <location>
        <begin position="367"/>
        <end position="378"/>
    </location>
</feature>
<reference evidence="2 3" key="1">
    <citation type="submission" date="2018-08" db="EMBL/GenBank/DDBJ databases">
        <title>Sequencing the genomes of 1000 actinobacteria strains.</title>
        <authorList>
            <person name="Klenk H.-P."/>
        </authorList>
    </citation>
    <scope>NUCLEOTIDE SEQUENCE [LARGE SCALE GENOMIC DNA]</scope>
    <source>
        <strain evidence="2 3">DSM 43927</strain>
    </source>
</reference>
<accession>A0A3D9SZ28</accession>
<evidence type="ECO:0000313" key="2">
    <source>
        <dbReference type="EMBL" id="REF01197.1"/>
    </source>
</evidence>
<protein>
    <recommendedName>
        <fullName evidence="4">Tetratricopeptide repeat protein</fullName>
    </recommendedName>
</protein>
<dbReference type="Gene3D" id="1.25.40.10">
    <property type="entry name" value="Tetratricopeptide repeat domain"/>
    <property type="match status" value="1"/>
</dbReference>
<evidence type="ECO:0000313" key="3">
    <source>
        <dbReference type="Proteomes" id="UP000256661"/>
    </source>
</evidence>